<dbReference type="AlphaFoldDB" id="A0AA86VA09"/>
<dbReference type="Gramene" id="rna-AYBTSS11_LOCUS1997">
    <property type="protein sequence ID" value="CAJ1854229.1"/>
    <property type="gene ID" value="gene-AYBTSS11_LOCUS1997"/>
</dbReference>
<dbReference type="EMBL" id="OY731398">
    <property type="protein sequence ID" value="CAJ1854229.1"/>
    <property type="molecule type" value="Genomic_DNA"/>
</dbReference>
<name>A0AA86VA09_9FABA</name>
<proteinExistence type="predicted"/>
<protein>
    <submittedName>
        <fullName evidence="1">Uncharacterized protein</fullName>
    </submittedName>
</protein>
<gene>
    <name evidence="1" type="ORF">AYBTSS11_LOCUS1997</name>
</gene>
<evidence type="ECO:0000313" key="2">
    <source>
        <dbReference type="Proteomes" id="UP001189624"/>
    </source>
</evidence>
<accession>A0AA86VA09</accession>
<organism evidence="1 2">
    <name type="scientific">Sphenostylis stenocarpa</name>
    <dbReference type="NCBI Taxonomy" id="92480"/>
    <lineage>
        <taxon>Eukaryota</taxon>
        <taxon>Viridiplantae</taxon>
        <taxon>Streptophyta</taxon>
        <taxon>Embryophyta</taxon>
        <taxon>Tracheophyta</taxon>
        <taxon>Spermatophyta</taxon>
        <taxon>Magnoliopsida</taxon>
        <taxon>eudicotyledons</taxon>
        <taxon>Gunneridae</taxon>
        <taxon>Pentapetalae</taxon>
        <taxon>rosids</taxon>
        <taxon>fabids</taxon>
        <taxon>Fabales</taxon>
        <taxon>Fabaceae</taxon>
        <taxon>Papilionoideae</taxon>
        <taxon>50 kb inversion clade</taxon>
        <taxon>NPAAA clade</taxon>
        <taxon>indigoferoid/millettioid clade</taxon>
        <taxon>Phaseoleae</taxon>
        <taxon>Sphenostylis</taxon>
    </lineage>
</organism>
<reference evidence="1" key="1">
    <citation type="submission" date="2023-10" db="EMBL/GenBank/DDBJ databases">
        <authorList>
            <person name="Domelevo Entfellner J.-B."/>
        </authorList>
    </citation>
    <scope>NUCLEOTIDE SEQUENCE</scope>
</reference>
<evidence type="ECO:0000313" key="1">
    <source>
        <dbReference type="EMBL" id="CAJ1854229.1"/>
    </source>
</evidence>
<dbReference type="Proteomes" id="UP001189624">
    <property type="component" value="Chromosome 1"/>
</dbReference>
<sequence length="59" mass="6947">MVEEGHVLREICGGHSGCEWWHESEFKVVFLFLKAYTCRSDFEESSWVVLIVQSYSVFE</sequence>
<keyword evidence="2" id="KW-1185">Reference proteome</keyword>